<comment type="similarity">
    <text evidence="1 4">Belongs to the EXO70 family.</text>
</comment>
<evidence type="ECO:0000256" key="2">
    <source>
        <dbReference type="ARBA" id="ARBA00022448"/>
    </source>
</evidence>
<keyword evidence="8" id="KW-1185">Reference proteome</keyword>
<dbReference type="InterPro" id="IPR016159">
    <property type="entry name" value="Cullin_repeat-like_dom_sf"/>
</dbReference>
<dbReference type="InterPro" id="IPR004140">
    <property type="entry name" value="Exo70"/>
</dbReference>
<dbReference type="GO" id="GO:0006887">
    <property type="term" value="P:exocytosis"/>
    <property type="evidence" value="ECO:0007669"/>
    <property type="project" value="UniProtKB-KW"/>
</dbReference>
<proteinExistence type="inferred from homology"/>
<dbReference type="GO" id="GO:0005546">
    <property type="term" value="F:phosphatidylinositol-4,5-bisphosphate binding"/>
    <property type="evidence" value="ECO:0007669"/>
    <property type="project" value="InterPro"/>
</dbReference>
<evidence type="ECO:0000256" key="3">
    <source>
        <dbReference type="ARBA" id="ARBA00022483"/>
    </source>
</evidence>
<evidence type="ECO:0000256" key="1">
    <source>
        <dbReference type="ARBA" id="ARBA00006756"/>
    </source>
</evidence>
<dbReference type="Pfam" id="PF03081">
    <property type="entry name" value="Exo70_C"/>
    <property type="match status" value="1"/>
</dbReference>
<evidence type="ECO:0000313" key="8">
    <source>
        <dbReference type="Proteomes" id="UP001166286"/>
    </source>
</evidence>
<dbReference type="GO" id="GO:0000145">
    <property type="term" value="C:exocyst"/>
    <property type="evidence" value="ECO:0007669"/>
    <property type="project" value="InterPro"/>
</dbReference>
<keyword evidence="5" id="KW-0175">Coiled coil</keyword>
<comment type="caution">
    <text evidence="7">The sequence shown here is derived from an EMBL/GenBank/DDBJ whole genome shotgun (WGS) entry which is preliminary data.</text>
</comment>
<keyword evidence="3 4" id="KW-0268">Exocytosis</keyword>
<organism evidence="7 8">
    <name type="scientific">Cladonia borealis</name>
    <dbReference type="NCBI Taxonomy" id="184061"/>
    <lineage>
        <taxon>Eukaryota</taxon>
        <taxon>Fungi</taxon>
        <taxon>Dikarya</taxon>
        <taxon>Ascomycota</taxon>
        <taxon>Pezizomycotina</taxon>
        <taxon>Lecanoromycetes</taxon>
        <taxon>OSLEUM clade</taxon>
        <taxon>Lecanoromycetidae</taxon>
        <taxon>Lecanorales</taxon>
        <taxon>Lecanorineae</taxon>
        <taxon>Cladoniaceae</taxon>
        <taxon>Cladonia</taxon>
    </lineage>
</organism>
<dbReference type="EMBL" id="JAFEKC020000023">
    <property type="protein sequence ID" value="KAK0507495.1"/>
    <property type="molecule type" value="Genomic_DNA"/>
</dbReference>
<dbReference type="SUPFAM" id="SSF74788">
    <property type="entry name" value="Cullin repeat-like"/>
    <property type="match status" value="1"/>
</dbReference>
<keyword evidence="4" id="KW-0653">Protein transport</keyword>
<dbReference type="Proteomes" id="UP001166286">
    <property type="component" value="Unassembled WGS sequence"/>
</dbReference>
<accession>A0AA39V660</accession>
<keyword evidence="2 4" id="KW-0813">Transport</keyword>
<reference evidence="7" key="1">
    <citation type="submission" date="2023-03" db="EMBL/GenBank/DDBJ databases">
        <title>Complete genome of Cladonia borealis.</title>
        <authorList>
            <person name="Park H."/>
        </authorList>
    </citation>
    <scope>NUCLEOTIDE SEQUENCE</scope>
    <source>
        <strain evidence="7">ANT050790</strain>
    </source>
</reference>
<evidence type="ECO:0000256" key="4">
    <source>
        <dbReference type="RuleBase" id="RU365026"/>
    </source>
</evidence>
<feature type="domain" description="Exocyst complex subunit Exo70 C-terminal" evidence="6">
    <location>
        <begin position="247"/>
        <end position="614"/>
    </location>
</feature>
<comment type="subcellular location">
    <subcellularLocation>
        <location evidence="4">Bud</location>
    </subcellularLocation>
    <subcellularLocation>
        <location evidence="4">Bud neck</location>
    </subcellularLocation>
</comment>
<feature type="coiled-coil region" evidence="5">
    <location>
        <begin position="101"/>
        <end position="128"/>
    </location>
</feature>
<evidence type="ECO:0000256" key="5">
    <source>
        <dbReference type="SAM" id="Coils"/>
    </source>
</evidence>
<dbReference type="Gene3D" id="1.20.1280.170">
    <property type="entry name" value="Exocyst complex component Exo70"/>
    <property type="match status" value="1"/>
</dbReference>
<evidence type="ECO:0000313" key="7">
    <source>
        <dbReference type="EMBL" id="KAK0507495.1"/>
    </source>
</evidence>
<name>A0AA39V660_9LECA</name>
<dbReference type="Pfam" id="PF20669">
    <property type="entry name" value="Exo70_N"/>
    <property type="match status" value="1"/>
</dbReference>
<sequence length="617" mass="68669">MAKARNAAHAEEKAEVEVLFAEAVKSGELAKKLRALQASLEGGGRTVRDAIGPVHSNTREHQTMIQNIDRLDAHIEKMLEPGQDKGKEERIIRAGPNKVGLAEYMASLKRVERALSQMTATNLRANQQTIGDFNELLSEGSNRLQDLFKAALLEDVQKVEPLHFITKELPFPTIPPEKASHLMAMDRFVSSPSARTASFNQRESPSIRIYSDCRGPYLVNTLQSLSIATISTSKRKNQDEPYRQGTSAIGTYGNALEGLFLAELENITRIFPREDWGIALETTSRKALAEFAKTLRELNMHIKSNLTTDCFLAYEIIEIVTHIAHRFNQATGDVKLPFADALKPIRETAKQSLPDLLEDQRRTLSSMTTLPADGSALTFTAVTMTRLQNLTAYPKSLSSILTSLGDGNWNHPSTINPSNSTTSIPSLKSLDVGADGTQLLIHYILDTLETHLSTLDARARMLYKSKAVHGVFISNTIALIDRMIRTSTLADLLSSTPTAASKIDAWRKKGHIHLHGRLARTFLRPLRRPIHKSKDKDAIKEKFKLFNSSFDECVRRHKELSGGMEREVKSALGREVGNMVEPLYARFWDRYEALDKGKGKYVKYDKGQLAAVLAGLG</sequence>
<comment type="function">
    <text evidence="4">Involved in the secretory pathway as part of the exocyst complex which tethers secretory vesicles to the sites of exocytosis. Also plays a role in the assembly of the exocyst.</text>
</comment>
<dbReference type="GO" id="GO:0005935">
    <property type="term" value="C:cellular bud neck"/>
    <property type="evidence" value="ECO:0007669"/>
    <property type="project" value="UniProtKB-SubCell"/>
</dbReference>
<dbReference type="AlphaFoldDB" id="A0AA39V660"/>
<dbReference type="InterPro" id="IPR046364">
    <property type="entry name" value="Exo70_C"/>
</dbReference>
<dbReference type="GO" id="GO:0015031">
    <property type="term" value="P:protein transport"/>
    <property type="evidence" value="ECO:0007669"/>
    <property type="project" value="UniProtKB-KW"/>
</dbReference>
<protein>
    <recommendedName>
        <fullName evidence="4">Exocyst complex protein EXO70</fullName>
    </recommendedName>
</protein>
<dbReference type="PANTHER" id="PTHR12542">
    <property type="entry name" value="EXOCYST COMPLEX PROTEIN EXO70"/>
    <property type="match status" value="1"/>
</dbReference>
<dbReference type="PANTHER" id="PTHR12542:SF41">
    <property type="entry name" value="EXOCYST COMPLEX COMPONENT 7"/>
    <property type="match status" value="1"/>
</dbReference>
<evidence type="ECO:0000259" key="6">
    <source>
        <dbReference type="Pfam" id="PF03081"/>
    </source>
</evidence>
<gene>
    <name evidence="7" type="ORF">JMJ35_010018</name>
</gene>